<dbReference type="EMBL" id="JBDLOU010000007">
    <property type="protein sequence ID" value="MEX3737556.1"/>
    <property type="molecule type" value="Genomic_DNA"/>
</dbReference>
<feature type="transmembrane region" description="Helical" evidence="1">
    <location>
        <begin position="30"/>
        <end position="50"/>
    </location>
</feature>
<feature type="transmembrane region" description="Helical" evidence="1">
    <location>
        <begin position="652"/>
        <end position="670"/>
    </location>
</feature>
<feature type="transmembrane region" description="Helical" evidence="1">
    <location>
        <begin position="880"/>
        <end position="899"/>
    </location>
</feature>
<accession>A0ABV3V852</accession>
<feature type="transmembrane region" description="Helical" evidence="1">
    <location>
        <begin position="332"/>
        <end position="353"/>
    </location>
</feature>
<proteinExistence type="predicted"/>
<sequence>MGVGGGGVAAVARPSTFSKARALAGGIDQAFSSLSNGLIIYAIAVVTTVADFGRVGLVMTLLAAAIGVLRGALGTPLLLSSAKSATDVRREGGYAITTAFVIAPVVGIAMVAVAGPAVRTQAVLLLLATPVVLVQDVLRYIAIAEGRSYIAAIWDGVWFVGSALLLVGTWLRLPYITATSLVCAWGLLALVALLGMLVTVRVRPRLAGCGDWLADGWRHRLRYGTEAGLEQVTVFAVLLFVMLVLSPAVTAAIRGAMAVLAPLAILASAVPLIVISEGARLTMRPTQVWRILVRVTAALSLAAVTLGMVLYFLPLKWGEFLLGETFAATQQIVPIIACEYALGGWAIAVAIYLRTFNRSRDALGLKVGYVAVMLVTSFGAAVAFRTASGVALGMVAATAFVATMAVLWFRPWAGDDVLPRMPHLRIMADPKRQVLPLTADSVARPELGNTMAARLASRVPASNGLLTLWVGAILVIFGPVAIIRYTGVPDNGLWLWSLPVIVLAGLRFAWLIGTGERRLFEMMYWAFAYAFLGLAPLAQLRMDAFPTTIARIDQSLIGVGSLIAVVGCCAFLLGAVTDNAMMLRGKAGLARQARHLSRVFTIDHTRLLLLVAFAVILNVYYLSKVGWIQFLKSRDAAFAVYDAIWQPGTPGAMVRGCSYMALLMAFVALVRFRRELKRATGWGFPASAGSLRLNLVLILLIGALLANSMNPISNARYLSGTAILGAATALGLAATRTRFRIMAASFLLGLLVVFPLADAFRYGSQADFKAANPIEALLSPDYDSFGQLVNGFLVAERNGIVPGRQLLGMLLFAVPRKFWEDKPVDSGILIANVRGYSFTNLSAPLWVEFYLNGGWILLVLGMFGLGWWLHRIDTGIERQFNAVGMPALLSCVLPFYMMILLRGSLLQAASYLFFILLFAAFLRRSSAGPQMPHGLARAPDDPLAFELPDRPRENHVRV</sequence>
<feature type="transmembrane region" description="Helical" evidence="1">
    <location>
        <begin position="390"/>
        <end position="409"/>
    </location>
</feature>
<dbReference type="Proteomes" id="UP001558474">
    <property type="component" value="Unassembled WGS sequence"/>
</dbReference>
<feature type="transmembrane region" description="Helical" evidence="1">
    <location>
        <begin position="524"/>
        <end position="542"/>
    </location>
</feature>
<feature type="transmembrane region" description="Helical" evidence="1">
    <location>
        <begin position="121"/>
        <end position="142"/>
    </location>
</feature>
<reference evidence="2 3" key="1">
    <citation type="submission" date="2024-04" db="EMBL/GenBank/DDBJ databases">
        <title>Genomic Markers of Mycobacteria.</title>
        <authorList>
            <person name="Soliman M.S."/>
            <person name="Elkholy A."/>
            <person name="Soliman N.S."/>
            <person name="Abbas A."/>
            <person name="Khayrat S."/>
            <person name="Shawky S."/>
        </authorList>
    </citation>
    <scope>NUCLEOTIDE SEQUENCE [LARGE SCALE GENOMIC DNA]</scope>
    <source>
        <strain evidence="2 3">Egy-CU-AM5</strain>
    </source>
</reference>
<keyword evidence="1" id="KW-0472">Membrane</keyword>
<feature type="transmembrane region" description="Helical" evidence="1">
    <location>
        <begin position="849"/>
        <end position="868"/>
    </location>
</feature>
<keyword evidence="3" id="KW-1185">Reference proteome</keyword>
<feature type="transmembrane region" description="Helical" evidence="1">
    <location>
        <begin position="149"/>
        <end position="170"/>
    </location>
</feature>
<protein>
    <recommendedName>
        <fullName evidence="4">Polysaccharide biosynthesis protein</fullName>
    </recommendedName>
</protein>
<feature type="transmembrane region" description="Helical" evidence="1">
    <location>
        <begin position="554"/>
        <end position="576"/>
    </location>
</feature>
<feature type="transmembrane region" description="Helical" evidence="1">
    <location>
        <begin position="92"/>
        <end position="115"/>
    </location>
</feature>
<feature type="transmembrane region" description="Helical" evidence="1">
    <location>
        <begin position="464"/>
        <end position="487"/>
    </location>
</feature>
<feature type="transmembrane region" description="Helical" evidence="1">
    <location>
        <begin position="691"/>
        <end position="709"/>
    </location>
</feature>
<evidence type="ECO:0008006" key="4">
    <source>
        <dbReference type="Google" id="ProtNLM"/>
    </source>
</evidence>
<name>A0ABV3V852_9MYCO</name>
<keyword evidence="1" id="KW-1133">Transmembrane helix</keyword>
<dbReference type="RefSeq" id="WP_368572501.1">
    <property type="nucleotide sequence ID" value="NZ_JBDLOU010000007.1"/>
</dbReference>
<feature type="transmembrane region" description="Helical" evidence="1">
    <location>
        <begin position="232"/>
        <end position="253"/>
    </location>
</feature>
<feature type="transmembrane region" description="Helical" evidence="1">
    <location>
        <begin position="741"/>
        <end position="760"/>
    </location>
</feature>
<feature type="transmembrane region" description="Helical" evidence="1">
    <location>
        <begin position="715"/>
        <end position="734"/>
    </location>
</feature>
<feature type="transmembrane region" description="Helical" evidence="1">
    <location>
        <begin position="905"/>
        <end position="922"/>
    </location>
</feature>
<feature type="transmembrane region" description="Helical" evidence="1">
    <location>
        <begin position="493"/>
        <end position="512"/>
    </location>
</feature>
<organism evidence="2 3">
    <name type="scientific">Mycolicibacterium porcinum</name>
    <dbReference type="NCBI Taxonomy" id="39693"/>
    <lineage>
        <taxon>Bacteria</taxon>
        <taxon>Bacillati</taxon>
        <taxon>Actinomycetota</taxon>
        <taxon>Actinomycetes</taxon>
        <taxon>Mycobacteriales</taxon>
        <taxon>Mycobacteriaceae</taxon>
        <taxon>Mycolicibacterium</taxon>
    </lineage>
</organism>
<feature type="transmembrane region" description="Helical" evidence="1">
    <location>
        <begin position="259"/>
        <end position="279"/>
    </location>
</feature>
<evidence type="ECO:0000313" key="3">
    <source>
        <dbReference type="Proteomes" id="UP001558474"/>
    </source>
</evidence>
<feature type="transmembrane region" description="Helical" evidence="1">
    <location>
        <begin position="56"/>
        <end position="80"/>
    </location>
</feature>
<gene>
    <name evidence="2" type="ORF">ABFW12_04845</name>
</gene>
<feature type="transmembrane region" description="Helical" evidence="1">
    <location>
        <begin position="607"/>
        <end position="623"/>
    </location>
</feature>
<feature type="transmembrane region" description="Helical" evidence="1">
    <location>
        <begin position="291"/>
        <end position="312"/>
    </location>
</feature>
<keyword evidence="1" id="KW-0812">Transmembrane</keyword>
<evidence type="ECO:0000256" key="1">
    <source>
        <dbReference type="SAM" id="Phobius"/>
    </source>
</evidence>
<comment type="caution">
    <text evidence="2">The sequence shown here is derived from an EMBL/GenBank/DDBJ whole genome shotgun (WGS) entry which is preliminary data.</text>
</comment>
<evidence type="ECO:0000313" key="2">
    <source>
        <dbReference type="EMBL" id="MEX3737556.1"/>
    </source>
</evidence>
<feature type="transmembrane region" description="Helical" evidence="1">
    <location>
        <begin position="365"/>
        <end position="384"/>
    </location>
</feature>
<feature type="transmembrane region" description="Helical" evidence="1">
    <location>
        <begin position="176"/>
        <end position="198"/>
    </location>
</feature>